<dbReference type="InterPro" id="IPR001940">
    <property type="entry name" value="Peptidase_S1C"/>
</dbReference>
<evidence type="ECO:0000256" key="3">
    <source>
        <dbReference type="ARBA" id="ARBA00022801"/>
    </source>
</evidence>
<keyword evidence="7" id="KW-1185">Reference proteome</keyword>
<dbReference type="GO" id="GO:0004252">
    <property type="term" value="F:serine-type endopeptidase activity"/>
    <property type="evidence" value="ECO:0007669"/>
    <property type="project" value="InterPro"/>
</dbReference>
<dbReference type="Pfam" id="PF13365">
    <property type="entry name" value="Trypsin_2"/>
    <property type="match status" value="1"/>
</dbReference>
<organism evidence="6 7">
    <name type="scientific">Clostridium cavendishii DSM 21758</name>
    <dbReference type="NCBI Taxonomy" id="1121302"/>
    <lineage>
        <taxon>Bacteria</taxon>
        <taxon>Bacillati</taxon>
        <taxon>Bacillota</taxon>
        <taxon>Clostridia</taxon>
        <taxon>Eubacteriales</taxon>
        <taxon>Clostridiaceae</taxon>
        <taxon>Clostridium</taxon>
    </lineage>
</organism>
<evidence type="ECO:0000313" key="7">
    <source>
        <dbReference type="Proteomes" id="UP000184310"/>
    </source>
</evidence>
<feature type="transmembrane region" description="Helical" evidence="4">
    <location>
        <begin position="42"/>
        <end position="63"/>
    </location>
</feature>
<dbReference type="GO" id="GO:0006508">
    <property type="term" value="P:proteolysis"/>
    <property type="evidence" value="ECO:0007669"/>
    <property type="project" value="UniProtKB-KW"/>
</dbReference>
<dbReference type="Proteomes" id="UP000184310">
    <property type="component" value="Unassembled WGS sequence"/>
</dbReference>
<dbReference type="PANTHER" id="PTHR43343:SF3">
    <property type="entry name" value="PROTEASE DO-LIKE 8, CHLOROPLASTIC"/>
    <property type="match status" value="1"/>
</dbReference>
<dbReference type="PANTHER" id="PTHR43343">
    <property type="entry name" value="PEPTIDASE S12"/>
    <property type="match status" value="1"/>
</dbReference>
<keyword evidence="4" id="KW-1133">Transmembrane helix</keyword>
<evidence type="ECO:0000256" key="4">
    <source>
        <dbReference type="SAM" id="Phobius"/>
    </source>
</evidence>
<dbReference type="PRINTS" id="PR00834">
    <property type="entry name" value="PROTEASES2C"/>
</dbReference>
<keyword evidence="4" id="KW-0472">Membrane</keyword>
<sequence>MEKDRKIIREVIKKVKPKDSNEDSGSIKIKQNRTKYNIKKSFKLISIVLIATLSGAVGGVYFIQRKYGNNISMGNKTIFQVINRNDTAIYDESIINKAIKQVAPSIVSIGSDKKNMELGNESELNGSGVIIKNNGYIVTNYSLVNNNQDIFVKLSGVGSKPFKAELIGSDIVSDLAVVKIDTNNLPVAKFADTDLIKPGDQVIAVGNSEGDDYIGFVTFGEVNSKNKKIEVGREESADKKSYKVIQTRAIIEHGNTGGALVNVNGEVVGINSRTLTQKYLKNSSFGYALEIKEAQKIIDSILNYGKVKRVRLGFDGASITSKKDEDIEGVYVKNVERNGSAAKAGMRPTDIIVEIDGKNVKKLEDILSALDSHKIGDTIPCKVLRDDEKQDLSIVLLENK</sequence>
<dbReference type="RefSeq" id="WP_072989671.1">
    <property type="nucleotide sequence ID" value="NZ_FQZB01000013.1"/>
</dbReference>
<evidence type="ECO:0000313" key="6">
    <source>
        <dbReference type="EMBL" id="SHK04599.1"/>
    </source>
</evidence>
<name>A0A1M6P9H8_9CLOT</name>
<protein>
    <submittedName>
        <fullName evidence="6">Serine protease Do</fullName>
    </submittedName>
</protein>
<dbReference type="InterPro" id="IPR009003">
    <property type="entry name" value="Peptidase_S1_PA"/>
</dbReference>
<gene>
    <name evidence="6" type="ORF">SAMN02745163_03079</name>
</gene>
<keyword evidence="3" id="KW-0378">Hydrolase</keyword>
<dbReference type="Gene3D" id="2.40.10.10">
    <property type="entry name" value="Trypsin-like serine proteases"/>
    <property type="match status" value="2"/>
</dbReference>
<evidence type="ECO:0000259" key="5">
    <source>
        <dbReference type="PROSITE" id="PS50106"/>
    </source>
</evidence>
<dbReference type="PROSITE" id="PS50106">
    <property type="entry name" value="PDZ"/>
    <property type="match status" value="1"/>
</dbReference>
<dbReference type="SUPFAM" id="SSF50494">
    <property type="entry name" value="Trypsin-like serine proteases"/>
    <property type="match status" value="1"/>
</dbReference>
<dbReference type="SUPFAM" id="SSF50156">
    <property type="entry name" value="PDZ domain-like"/>
    <property type="match status" value="1"/>
</dbReference>
<dbReference type="InterPro" id="IPR043504">
    <property type="entry name" value="Peptidase_S1_PA_chymotrypsin"/>
</dbReference>
<dbReference type="OrthoDB" id="9758917at2"/>
<dbReference type="InterPro" id="IPR036034">
    <property type="entry name" value="PDZ_sf"/>
</dbReference>
<dbReference type="Pfam" id="PF13180">
    <property type="entry name" value="PDZ_2"/>
    <property type="match status" value="1"/>
</dbReference>
<dbReference type="Gene3D" id="2.30.42.10">
    <property type="match status" value="1"/>
</dbReference>
<feature type="domain" description="PDZ" evidence="5">
    <location>
        <begin position="301"/>
        <end position="366"/>
    </location>
</feature>
<dbReference type="SMART" id="SM00228">
    <property type="entry name" value="PDZ"/>
    <property type="match status" value="1"/>
</dbReference>
<evidence type="ECO:0000256" key="2">
    <source>
        <dbReference type="ARBA" id="ARBA00022670"/>
    </source>
</evidence>
<proteinExistence type="inferred from homology"/>
<dbReference type="STRING" id="1121302.SAMN02745163_03079"/>
<accession>A0A1M6P9H8</accession>
<reference evidence="6 7" key="1">
    <citation type="submission" date="2016-11" db="EMBL/GenBank/DDBJ databases">
        <authorList>
            <person name="Jaros S."/>
            <person name="Januszkiewicz K."/>
            <person name="Wedrychowicz H."/>
        </authorList>
    </citation>
    <scope>NUCLEOTIDE SEQUENCE [LARGE SCALE GENOMIC DNA]</scope>
    <source>
        <strain evidence="6 7">DSM 21758</strain>
    </source>
</reference>
<dbReference type="AlphaFoldDB" id="A0A1M6P9H8"/>
<keyword evidence="2 6" id="KW-0645">Protease</keyword>
<dbReference type="InterPro" id="IPR001478">
    <property type="entry name" value="PDZ"/>
</dbReference>
<keyword evidence="4" id="KW-0812">Transmembrane</keyword>
<evidence type="ECO:0000256" key="1">
    <source>
        <dbReference type="ARBA" id="ARBA00010541"/>
    </source>
</evidence>
<dbReference type="InterPro" id="IPR051201">
    <property type="entry name" value="Chloro_Bact_Ser_Proteases"/>
</dbReference>
<dbReference type="EMBL" id="FQZB01000013">
    <property type="protein sequence ID" value="SHK04599.1"/>
    <property type="molecule type" value="Genomic_DNA"/>
</dbReference>
<comment type="similarity">
    <text evidence="1">Belongs to the peptidase S1C family.</text>
</comment>